<evidence type="ECO:0000256" key="8">
    <source>
        <dbReference type="RuleBase" id="RU363064"/>
    </source>
</evidence>
<keyword evidence="11" id="KW-1185">Reference proteome</keyword>
<feature type="region of interest" description="Disordered" evidence="9">
    <location>
        <begin position="484"/>
        <end position="513"/>
    </location>
</feature>
<feature type="transmembrane region" description="Helical" evidence="8">
    <location>
        <begin position="407"/>
        <end position="427"/>
    </location>
</feature>
<feature type="transmembrane region" description="Helical" evidence="8">
    <location>
        <begin position="319"/>
        <end position="340"/>
    </location>
</feature>
<proteinExistence type="inferred from homology"/>
<keyword evidence="5 8" id="KW-0812">Transmembrane</keyword>
<evidence type="ECO:0000313" key="10">
    <source>
        <dbReference type="EMBL" id="MCZ0856958.1"/>
    </source>
</evidence>
<keyword evidence="7 8" id="KW-0472">Membrane</keyword>
<feature type="transmembrane region" description="Helical" evidence="8">
    <location>
        <begin position="268"/>
        <end position="284"/>
    </location>
</feature>
<dbReference type="NCBIfam" id="TIGR00835">
    <property type="entry name" value="agcS"/>
    <property type="match status" value="1"/>
</dbReference>
<feature type="transmembrane region" description="Helical" evidence="8">
    <location>
        <begin position="113"/>
        <end position="136"/>
    </location>
</feature>
<feature type="transmembrane region" description="Helical" evidence="8">
    <location>
        <begin position="81"/>
        <end position="107"/>
    </location>
</feature>
<dbReference type="InterPro" id="IPR001463">
    <property type="entry name" value="Na/Ala_symport"/>
</dbReference>
<feature type="transmembrane region" description="Helical" evidence="8">
    <location>
        <begin position="33"/>
        <end position="50"/>
    </location>
</feature>
<evidence type="ECO:0000256" key="9">
    <source>
        <dbReference type="SAM" id="MobiDB-lite"/>
    </source>
</evidence>
<evidence type="ECO:0000256" key="1">
    <source>
        <dbReference type="ARBA" id="ARBA00004651"/>
    </source>
</evidence>
<evidence type="ECO:0000256" key="4">
    <source>
        <dbReference type="ARBA" id="ARBA00022475"/>
    </source>
</evidence>
<evidence type="ECO:0000256" key="3">
    <source>
        <dbReference type="ARBA" id="ARBA00022448"/>
    </source>
</evidence>
<protein>
    <submittedName>
        <fullName evidence="10">Alanine/glycine:cation symporter family protein</fullName>
    </submittedName>
</protein>
<dbReference type="PRINTS" id="PR00175">
    <property type="entry name" value="NAALASMPORT"/>
</dbReference>
<dbReference type="Proteomes" id="UP001072034">
    <property type="component" value="Unassembled WGS sequence"/>
</dbReference>
<name>A0ABT4I5D9_9ACTO</name>
<comment type="similarity">
    <text evidence="2 8">Belongs to the alanine or glycine:cation symporter (AGCS) (TC 2.A.25) family.</text>
</comment>
<feature type="transmembrane region" description="Helical" evidence="8">
    <location>
        <begin position="433"/>
        <end position="454"/>
    </location>
</feature>
<evidence type="ECO:0000313" key="11">
    <source>
        <dbReference type="Proteomes" id="UP001072034"/>
    </source>
</evidence>
<evidence type="ECO:0000256" key="6">
    <source>
        <dbReference type="ARBA" id="ARBA00022989"/>
    </source>
</evidence>
<dbReference type="PANTHER" id="PTHR30330:SF1">
    <property type="entry name" value="AMINO-ACID CARRIER PROTEIN ALST"/>
    <property type="match status" value="1"/>
</dbReference>
<dbReference type="PROSITE" id="PS00873">
    <property type="entry name" value="NA_ALANINE_SYMP"/>
    <property type="match status" value="1"/>
</dbReference>
<reference evidence="10" key="1">
    <citation type="submission" date="2022-10" db="EMBL/GenBank/DDBJ databases">
        <title>Genome sequence of Actinomyces israelii ATCC 10048.</title>
        <authorList>
            <person name="Watt R.M."/>
            <person name="Tong W.M."/>
        </authorList>
    </citation>
    <scope>NUCLEOTIDE SEQUENCE</scope>
    <source>
        <strain evidence="10">ATCC 10048</strain>
    </source>
</reference>
<feature type="transmembrane region" description="Helical" evidence="8">
    <location>
        <begin position="197"/>
        <end position="215"/>
    </location>
</feature>
<comment type="subcellular location">
    <subcellularLocation>
        <location evidence="1 8">Cell membrane</location>
        <topology evidence="1 8">Multi-pass membrane protein</topology>
    </subcellularLocation>
</comment>
<feature type="transmembrane region" description="Helical" evidence="8">
    <location>
        <begin position="227"/>
        <end position="248"/>
    </location>
</feature>
<organism evidence="10 11">
    <name type="scientific">Actinomyces israelii</name>
    <dbReference type="NCBI Taxonomy" id="1659"/>
    <lineage>
        <taxon>Bacteria</taxon>
        <taxon>Bacillati</taxon>
        <taxon>Actinomycetota</taxon>
        <taxon>Actinomycetes</taxon>
        <taxon>Actinomycetales</taxon>
        <taxon>Actinomycetaceae</taxon>
        <taxon>Actinomyces</taxon>
    </lineage>
</organism>
<keyword evidence="4 8" id="KW-1003">Cell membrane</keyword>
<sequence>MSAASVAALAPAPRALSAADLEAVLGAVDDGFYTYVLSALLIAVGLYFTARTRGIQVRHFGTMMRSITVSRSGAHGGISSFQAFAVGLAARVGIGNVAGVALAVVAGGPGALFWMWVVAVIGMATAFTESTLAQIFKQRGRDFTFQGGPAYYITNGLGSRAWGAVFAGLCIVSVGVTVVMVQTNSLAGVVSATVPEVAPWMVGVALVLLTAPIVLGGLKSVARVTEIVAPLMALAYVLVALLVLLINIDELPRVLSEIVRGAFGVDQALFGTAGGIMAAVLNGVRRGLFSNEAGLGTVPNAAGTATVAHPVRQGLIQSFGVFVDTILVCTATGLIILLAADTYRPGDDSLVGAVLTQQAVVEHLGAWTTWPMVVLIFVLVFSTVLGCYSYSQVNVNFLGGERRAEQLFGVVLTAAAFAGTVLTLPIVWALTDIALGLLGVLNLVVIVRLTPWALGALRDFEAQVAAGREPVFIGHSNPHLPGDVLDGVWEAPRPGDDGGRRSGAPRPQPEGGE</sequence>
<dbReference type="EMBL" id="JAPTMY010000004">
    <property type="protein sequence ID" value="MCZ0856958.1"/>
    <property type="molecule type" value="Genomic_DNA"/>
</dbReference>
<evidence type="ECO:0000256" key="5">
    <source>
        <dbReference type="ARBA" id="ARBA00022692"/>
    </source>
</evidence>
<keyword evidence="3 8" id="KW-0813">Transport</keyword>
<evidence type="ECO:0000256" key="2">
    <source>
        <dbReference type="ARBA" id="ARBA00009261"/>
    </source>
</evidence>
<feature type="transmembrane region" description="Helical" evidence="8">
    <location>
        <begin position="370"/>
        <end position="391"/>
    </location>
</feature>
<dbReference type="PANTHER" id="PTHR30330">
    <property type="entry name" value="AGSS FAMILY TRANSPORTER, SODIUM-ALANINE"/>
    <property type="match status" value="1"/>
</dbReference>
<dbReference type="Pfam" id="PF01235">
    <property type="entry name" value="Na_Ala_symp"/>
    <property type="match status" value="1"/>
</dbReference>
<accession>A0ABT4I5D9</accession>
<comment type="caution">
    <text evidence="10">The sequence shown here is derived from an EMBL/GenBank/DDBJ whole genome shotgun (WGS) entry which is preliminary data.</text>
</comment>
<feature type="transmembrane region" description="Helical" evidence="8">
    <location>
        <begin position="161"/>
        <end position="181"/>
    </location>
</feature>
<keyword evidence="8" id="KW-0769">Symport</keyword>
<gene>
    <name evidence="10" type="ORF">OHJ16_02695</name>
</gene>
<evidence type="ECO:0000256" key="7">
    <source>
        <dbReference type="ARBA" id="ARBA00023136"/>
    </source>
</evidence>
<dbReference type="RefSeq" id="WP_268916643.1">
    <property type="nucleotide sequence ID" value="NZ_JAPTMY010000004.1"/>
</dbReference>
<keyword evidence="6 8" id="KW-1133">Transmembrane helix</keyword>
<dbReference type="Gene3D" id="1.20.1740.10">
    <property type="entry name" value="Amino acid/polyamine transporter I"/>
    <property type="match status" value="1"/>
</dbReference>